<sequence length="466" mass="48611">MSTSREQTSGPDRCGFVPPYVLRHLAASRPDGCGPRTLLADQRLREHREALPPGATLRTTALPAAPEAAAWTVHDAGGLEQLPGTPVRAAGQPATGDPAVDEAAAGIEATLRFFAEVHDRASYDGAGAPAVVTVHFGRDYANAFWDGTQLVFGDGDGEVFERFTKPLDVMAHEFGHALTQATAGLVYEGQPGALNESVSDVVAACVKQWLAGESAADADWLVGEGLFRPGVQARALRDMAAPGTAYDDPRLGRDPQVGHLDDFVVTTDDNGGVHLNSGIPNRAFVLAARAVGGRTWEGAGAVWHAALLSGDLGPRTDFAGFAAATVSAAERVLPDHVETVRAAWRDVGVEPGRPSTGPAGQGPAATGVVEVRRSGGFAGTRVVARVDLADLAGDPRGDELVRLLTERDVRAEALGAGREAAGGAPQPDRFSYAFVLDGEEVVLPEQALTPSLQRLAGLVLDLGSTR</sequence>
<feature type="domain" description="Peptidase M4" evidence="10">
    <location>
        <begin position="99"/>
        <end position="180"/>
    </location>
</feature>
<dbReference type="Pfam" id="PF20242">
    <property type="entry name" value="Emfourin"/>
    <property type="match status" value="1"/>
</dbReference>
<evidence type="ECO:0000256" key="5">
    <source>
        <dbReference type="ARBA" id="ARBA00022833"/>
    </source>
</evidence>
<dbReference type="SUPFAM" id="SSF55486">
    <property type="entry name" value="Metalloproteases ('zincins'), catalytic domain"/>
    <property type="match status" value="1"/>
</dbReference>
<dbReference type="GO" id="GO:0006508">
    <property type="term" value="P:proteolysis"/>
    <property type="evidence" value="ECO:0007669"/>
    <property type="project" value="UniProtKB-KW"/>
</dbReference>
<dbReference type="InterPro" id="IPR001570">
    <property type="entry name" value="Peptidase_M4_C_domain"/>
</dbReference>
<proteinExistence type="inferred from homology"/>
<evidence type="ECO:0000256" key="2">
    <source>
        <dbReference type="ARBA" id="ARBA00022670"/>
    </source>
</evidence>
<keyword evidence="8" id="KW-0964">Secreted</keyword>
<evidence type="ECO:0000259" key="10">
    <source>
        <dbReference type="Pfam" id="PF01447"/>
    </source>
</evidence>
<dbReference type="PANTHER" id="PTHR43579:SF1">
    <property type="entry name" value="NEUTRAL METALLOPROTEINASE"/>
    <property type="match status" value="1"/>
</dbReference>
<accession>A0A7Y9RTU9</accession>
<dbReference type="Gene3D" id="3.10.170.10">
    <property type="match status" value="1"/>
</dbReference>
<name>A0A7Y9RTU9_9ACTN</name>
<dbReference type="Proteomes" id="UP000544110">
    <property type="component" value="Unassembled WGS sequence"/>
</dbReference>
<dbReference type="Pfam" id="PF02868">
    <property type="entry name" value="Peptidase_M4_C"/>
    <property type="match status" value="1"/>
</dbReference>
<keyword evidence="2 8" id="KW-0645">Protease</keyword>
<dbReference type="InterPro" id="IPR049457">
    <property type="entry name" value="Emfourin"/>
</dbReference>
<keyword evidence="3" id="KW-0479">Metal-binding</keyword>
<dbReference type="Pfam" id="PF01447">
    <property type="entry name" value="Peptidase_M4"/>
    <property type="match status" value="1"/>
</dbReference>
<dbReference type="RefSeq" id="WP_179517345.1">
    <property type="nucleotide sequence ID" value="NZ_JACCAC010000001.1"/>
</dbReference>
<comment type="subcellular location">
    <subcellularLocation>
        <location evidence="8">Secreted</location>
    </subcellularLocation>
</comment>
<feature type="domain" description="Peptidase M4 C-terminal" evidence="11">
    <location>
        <begin position="183"/>
        <end position="349"/>
    </location>
</feature>
<dbReference type="InterPro" id="IPR052759">
    <property type="entry name" value="Metalloprotease_M4"/>
</dbReference>
<evidence type="ECO:0000313" key="13">
    <source>
        <dbReference type="Proteomes" id="UP000544110"/>
    </source>
</evidence>
<protein>
    <recommendedName>
        <fullName evidence="8">Neutral metalloproteinase</fullName>
        <ecNumber evidence="8">3.4.24.-</ecNumber>
    </recommendedName>
</protein>
<evidence type="ECO:0000256" key="8">
    <source>
        <dbReference type="RuleBase" id="RU366073"/>
    </source>
</evidence>
<feature type="active site" description="Proton donor" evidence="7">
    <location>
        <position position="274"/>
    </location>
</feature>
<evidence type="ECO:0000256" key="4">
    <source>
        <dbReference type="ARBA" id="ARBA00022801"/>
    </source>
</evidence>
<evidence type="ECO:0000313" key="12">
    <source>
        <dbReference type="EMBL" id="NYG54783.1"/>
    </source>
</evidence>
<comment type="caution">
    <text evidence="12">The sequence shown here is derived from an EMBL/GenBank/DDBJ whole genome shotgun (WGS) entry which is preliminary data.</text>
</comment>
<dbReference type="EC" id="3.4.24.-" evidence="8"/>
<evidence type="ECO:0000256" key="9">
    <source>
        <dbReference type="SAM" id="MobiDB-lite"/>
    </source>
</evidence>
<comment type="cofactor">
    <cofactor evidence="8">
        <name>Zn(2+)</name>
        <dbReference type="ChEBI" id="CHEBI:29105"/>
    </cofactor>
</comment>
<keyword evidence="4 8" id="KW-0378">Hydrolase</keyword>
<evidence type="ECO:0000256" key="7">
    <source>
        <dbReference type="PIRSR" id="PIRSR623612-1"/>
    </source>
</evidence>
<dbReference type="GO" id="GO:0046872">
    <property type="term" value="F:metal ion binding"/>
    <property type="evidence" value="ECO:0007669"/>
    <property type="project" value="UniProtKB-UniRule"/>
</dbReference>
<dbReference type="Gene3D" id="1.10.390.10">
    <property type="entry name" value="Neutral Protease Domain 2"/>
    <property type="match status" value="1"/>
</dbReference>
<organism evidence="12 13">
    <name type="scientific">Nocardioides perillae</name>
    <dbReference type="NCBI Taxonomy" id="1119534"/>
    <lineage>
        <taxon>Bacteria</taxon>
        <taxon>Bacillati</taxon>
        <taxon>Actinomycetota</taxon>
        <taxon>Actinomycetes</taxon>
        <taxon>Propionibacteriales</taxon>
        <taxon>Nocardioidaceae</taxon>
        <taxon>Nocardioides</taxon>
    </lineage>
</organism>
<comment type="similarity">
    <text evidence="1 8">Belongs to the peptidase M4 family.</text>
</comment>
<evidence type="ECO:0000256" key="1">
    <source>
        <dbReference type="ARBA" id="ARBA00009388"/>
    </source>
</evidence>
<comment type="function">
    <text evidence="8">Extracellular zinc metalloprotease.</text>
</comment>
<dbReference type="PANTHER" id="PTHR43579">
    <property type="match status" value="1"/>
</dbReference>
<dbReference type="CDD" id="cd09597">
    <property type="entry name" value="M4_TLP"/>
    <property type="match status" value="1"/>
</dbReference>
<keyword evidence="5 8" id="KW-0862">Zinc</keyword>
<dbReference type="InterPro" id="IPR027268">
    <property type="entry name" value="Peptidase_M4/M1_CTD_sf"/>
</dbReference>
<dbReference type="InterPro" id="IPR013856">
    <property type="entry name" value="Peptidase_M4_domain"/>
</dbReference>
<dbReference type="AlphaFoldDB" id="A0A7Y9RTU9"/>
<dbReference type="GO" id="GO:0005576">
    <property type="term" value="C:extracellular region"/>
    <property type="evidence" value="ECO:0007669"/>
    <property type="project" value="UniProtKB-SubCell"/>
</dbReference>
<evidence type="ECO:0000259" key="11">
    <source>
        <dbReference type="Pfam" id="PF02868"/>
    </source>
</evidence>
<feature type="active site" evidence="7">
    <location>
        <position position="173"/>
    </location>
</feature>
<dbReference type="InterPro" id="IPR023612">
    <property type="entry name" value="Peptidase_M4"/>
</dbReference>
<dbReference type="PRINTS" id="PR00730">
    <property type="entry name" value="THERMOLYSIN"/>
</dbReference>
<keyword evidence="6 8" id="KW-0482">Metalloprotease</keyword>
<reference evidence="12 13" key="1">
    <citation type="submission" date="2020-07" db="EMBL/GenBank/DDBJ databases">
        <title>Sequencing the genomes of 1000 actinobacteria strains.</title>
        <authorList>
            <person name="Klenk H.-P."/>
        </authorList>
    </citation>
    <scope>NUCLEOTIDE SEQUENCE [LARGE SCALE GENOMIC DNA]</scope>
    <source>
        <strain evidence="12 13">DSM 24552</strain>
    </source>
</reference>
<evidence type="ECO:0000256" key="3">
    <source>
        <dbReference type="ARBA" id="ARBA00022723"/>
    </source>
</evidence>
<evidence type="ECO:0000256" key="6">
    <source>
        <dbReference type="ARBA" id="ARBA00023049"/>
    </source>
</evidence>
<keyword evidence="13" id="KW-1185">Reference proteome</keyword>
<gene>
    <name evidence="12" type="ORF">BJ989_001087</name>
</gene>
<dbReference type="EMBL" id="JACCAC010000001">
    <property type="protein sequence ID" value="NYG54783.1"/>
    <property type="molecule type" value="Genomic_DNA"/>
</dbReference>
<feature type="region of interest" description="Disordered" evidence="9">
    <location>
        <begin position="78"/>
        <end position="97"/>
    </location>
</feature>
<dbReference type="GO" id="GO:0004222">
    <property type="term" value="F:metalloendopeptidase activity"/>
    <property type="evidence" value="ECO:0007669"/>
    <property type="project" value="UniProtKB-UniRule"/>
</dbReference>